<evidence type="ECO:0000313" key="6">
    <source>
        <dbReference type="EMBL" id="MDQ0313678.1"/>
    </source>
</evidence>
<keyword evidence="4 5" id="KW-0472">Membrane</keyword>
<organism evidence="6 7">
    <name type="scientific">Amorphus orientalis</name>
    <dbReference type="NCBI Taxonomy" id="649198"/>
    <lineage>
        <taxon>Bacteria</taxon>
        <taxon>Pseudomonadati</taxon>
        <taxon>Pseudomonadota</taxon>
        <taxon>Alphaproteobacteria</taxon>
        <taxon>Hyphomicrobiales</taxon>
        <taxon>Amorphaceae</taxon>
        <taxon>Amorphus</taxon>
    </lineage>
</organism>
<evidence type="ECO:0000256" key="1">
    <source>
        <dbReference type="ARBA" id="ARBA00004141"/>
    </source>
</evidence>
<dbReference type="PIRSF" id="PIRSF033913">
    <property type="entry name" value="S-S_format_DsbB"/>
    <property type="match status" value="1"/>
</dbReference>
<reference evidence="6" key="1">
    <citation type="submission" date="2023-07" db="EMBL/GenBank/DDBJ databases">
        <title>Genomic Encyclopedia of Type Strains, Phase IV (KMG-IV): sequencing the most valuable type-strain genomes for metagenomic binning, comparative biology and taxonomic classification.</title>
        <authorList>
            <person name="Goeker M."/>
        </authorList>
    </citation>
    <scope>NUCLEOTIDE SEQUENCE</scope>
    <source>
        <strain evidence="6">DSM 21202</strain>
    </source>
</reference>
<evidence type="ECO:0000256" key="2">
    <source>
        <dbReference type="ARBA" id="ARBA00022692"/>
    </source>
</evidence>
<feature type="transmembrane region" description="Helical" evidence="5">
    <location>
        <begin position="49"/>
        <end position="66"/>
    </location>
</feature>
<comment type="caution">
    <text evidence="6">The sequence shown here is derived from an EMBL/GenBank/DDBJ whole genome shotgun (WGS) entry which is preliminary data.</text>
</comment>
<name>A0AAE4AQZ6_9HYPH</name>
<comment type="subcellular location">
    <subcellularLocation>
        <location evidence="1">Membrane</location>
        <topology evidence="1">Multi-pass membrane protein</topology>
    </subcellularLocation>
</comment>
<feature type="transmembrane region" description="Helical" evidence="5">
    <location>
        <begin position="12"/>
        <end position="37"/>
    </location>
</feature>
<dbReference type="GO" id="GO:0016020">
    <property type="term" value="C:membrane"/>
    <property type="evidence" value="ECO:0007669"/>
    <property type="project" value="UniProtKB-SubCell"/>
</dbReference>
<keyword evidence="7" id="KW-1185">Reference proteome</keyword>
<dbReference type="GO" id="GO:0006457">
    <property type="term" value="P:protein folding"/>
    <property type="evidence" value="ECO:0007669"/>
    <property type="project" value="InterPro"/>
</dbReference>
<dbReference type="EMBL" id="JAUSUL010000001">
    <property type="protein sequence ID" value="MDQ0313678.1"/>
    <property type="molecule type" value="Genomic_DNA"/>
</dbReference>
<keyword evidence="3 5" id="KW-1133">Transmembrane helix</keyword>
<sequence length="169" mass="18056">MTPQSRQRLTTLAGLALLISAATILTAWGFELIGGYVPCPLCLQQRVPYYIGVPLTVVALWLAYTARITGARIVMALFAATMAYGLYLGVYQAGAEWGFWQGPTDCAPGDTSVRDAANFLQTLQTTRIASCTDPALRILGLSFAGWNAVVTLVLTLLGLVAALGRSNRT</sequence>
<dbReference type="Pfam" id="PF02600">
    <property type="entry name" value="DsbB"/>
    <property type="match status" value="1"/>
</dbReference>
<feature type="transmembrane region" description="Helical" evidence="5">
    <location>
        <begin position="73"/>
        <end position="93"/>
    </location>
</feature>
<dbReference type="Gene3D" id="1.20.1550.10">
    <property type="entry name" value="DsbB-like"/>
    <property type="match status" value="1"/>
</dbReference>
<accession>A0AAE4AQZ6</accession>
<dbReference type="SUPFAM" id="SSF158442">
    <property type="entry name" value="DsbB-like"/>
    <property type="match status" value="1"/>
</dbReference>
<evidence type="ECO:0000256" key="3">
    <source>
        <dbReference type="ARBA" id="ARBA00022989"/>
    </source>
</evidence>
<feature type="transmembrane region" description="Helical" evidence="5">
    <location>
        <begin position="143"/>
        <end position="163"/>
    </location>
</feature>
<dbReference type="Proteomes" id="UP001229244">
    <property type="component" value="Unassembled WGS sequence"/>
</dbReference>
<gene>
    <name evidence="6" type="ORF">J2S73_000115</name>
</gene>
<dbReference type="InterPro" id="IPR024199">
    <property type="entry name" value="Uncharacterised_DsbB"/>
</dbReference>
<keyword evidence="2 5" id="KW-0812">Transmembrane</keyword>
<dbReference type="GO" id="GO:0015035">
    <property type="term" value="F:protein-disulfide reductase activity"/>
    <property type="evidence" value="ECO:0007669"/>
    <property type="project" value="InterPro"/>
</dbReference>
<evidence type="ECO:0000313" key="7">
    <source>
        <dbReference type="Proteomes" id="UP001229244"/>
    </source>
</evidence>
<protein>
    <submittedName>
        <fullName evidence="6">Disulfide bond formation protein DsbB</fullName>
    </submittedName>
</protein>
<evidence type="ECO:0000256" key="5">
    <source>
        <dbReference type="SAM" id="Phobius"/>
    </source>
</evidence>
<dbReference type="AlphaFoldDB" id="A0AAE4AQZ6"/>
<proteinExistence type="predicted"/>
<dbReference type="InterPro" id="IPR003752">
    <property type="entry name" value="DiS_bond_form_DsbB/BdbC"/>
</dbReference>
<evidence type="ECO:0000256" key="4">
    <source>
        <dbReference type="ARBA" id="ARBA00023136"/>
    </source>
</evidence>
<dbReference type="InterPro" id="IPR023380">
    <property type="entry name" value="DsbB-like_sf"/>
</dbReference>
<dbReference type="RefSeq" id="WP_306883478.1">
    <property type="nucleotide sequence ID" value="NZ_JAUSUL010000001.1"/>
</dbReference>